<dbReference type="AlphaFoldDB" id="A0A1F5IR75"/>
<proteinExistence type="predicted"/>
<evidence type="ECO:0000313" key="1">
    <source>
        <dbReference type="EMBL" id="OGE18862.1"/>
    </source>
</evidence>
<organism evidence="1 2">
    <name type="scientific">Candidatus Daviesbacteria bacterium RIFCSPHIGHO2_01_FULL_41_23</name>
    <dbReference type="NCBI Taxonomy" id="1797764"/>
    <lineage>
        <taxon>Bacteria</taxon>
        <taxon>Candidatus Daviesiibacteriota</taxon>
    </lineage>
</organism>
<comment type="caution">
    <text evidence="1">The sequence shown here is derived from an EMBL/GenBank/DDBJ whole genome shotgun (WGS) entry which is preliminary data.</text>
</comment>
<reference evidence="1 2" key="1">
    <citation type="journal article" date="2016" name="Nat. Commun.">
        <title>Thousands of microbial genomes shed light on interconnected biogeochemical processes in an aquifer system.</title>
        <authorList>
            <person name="Anantharaman K."/>
            <person name="Brown C.T."/>
            <person name="Hug L.A."/>
            <person name="Sharon I."/>
            <person name="Castelle C.J."/>
            <person name="Probst A.J."/>
            <person name="Thomas B.C."/>
            <person name="Singh A."/>
            <person name="Wilkins M.J."/>
            <person name="Karaoz U."/>
            <person name="Brodie E.L."/>
            <person name="Williams K.H."/>
            <person name="Hubbard S.S."/>
            <person name="Banfield J.F."/>
        </authorList>
    </citation>
    <scope>NUCLEOTIDE SEQUENCE [LARGE SCALE GENOMIC DNA]</scope>
</reference>
<evidence type="ECO:0000313" key="2">
    <source>
        <dbReference type="Proteomes" id="UP000176336"/>
    </source>
</evidence>
<accession>A0A1F5IR75</accession>
<gene>
    <name evidence="1" type="ORF">A2871_02635</name>
</gene>
<protein>
    <submittedName>
        <fullName evidence="1">Uncharacterized protein</fullName>
    </submittedName>
</protein>
<name>A0A1F5IR75_9BACT</name>
<dbReference type="Proteomes" id="UP000176336">
    <property type="component" value="Unassembled WGS sequence"/>
</dbReference>
<sequence>MVDIKYFGIRNTEFDSSVLLSQATDPCLSIINQGEFVENPDKIYSTWTISDIDGRDKWTEECDSCIASVVLGLSVTGQRLALLAHIGPGSYYNGSDFRKSYPDLLSDFARETLN</sequence>
<dbReference type="EMBL" id="MFCR01000008">
    <property type="protein sequence ID" value="OGE18862.1"/>
    <property type="molecule type" value="Genomic_DNA"/>
</dbReference>